<proteinExistence type="predicted"/>
<dbReference type="PANTHER" id="PTHR44757">
    <property type="entry name" value="DIGUANYLATE CYCLASE DGCP"/>
    <property type="match status" value="1"/>
</dbReference>
<dbReference type="Pfam" id="PF00990">
    <property type="entry name" value="GGDEF"/>
    <property type="match status" value="1"/>
</dbReference>
<feature type="domain" description="GGDEF" evidence="3">
    <location>
        <begin position="329"/>
        <end position="476"/>
    </location>
</feature>
<dbReference type="InterPro" id="IPR052155">
    <property type="entry name" value="Biofilm_reg_signaling"/>
</dbReference>
<keyword evidence="1" id="KW-0472">Membrane</keyword>
<dbReference type="AlphaFoldDB" id="A0A497XKD8"/>
<accession>A0A497XKD8</accession>
<evidence type="ECO:0000259" key="2">
    <source>
        <dbReference type="PROSITE" id="PS50883"/>
    </source>
</evidence>
<dbReference type="SMART" id="SM00091">
    <property type="entry name" value="PAS"/>
    <property type="match status" value="1"/>
</dbReference>
<dbReference type="InterPro" id="IPR043128">
    <property type="entry name" value="Rev_trsase/Diguanyl_cyclase"/>
</dbReference>
<keyword evidence="1" id="KW-0812">Transmembrane</keyword>
<dbReference type="CDD" id="cd01948">
    <property type="entry name" value="EAL"/>
    <property type="match status" value="1"/>
</dbReference>
<dbReference type="Gene3D" id="3.20.20.450">
    <property type="entry name" value="EAL domain"/>
    <property type="match status" value="1"/>
</dbReference>
<dbReference type="OrthoDB" id="9813903at2"/>
<dbReference type="NCBIfam" id="TIGR00254">
    <property type="entry name" value="GGDEF"/>
    <property type="match status" value="1"/>
</dbReference>
<evidence type="ECO:0000313" key="5">
    <source>
        <dbReference type="Proteomes" id="UP000268908"/>
    </source>
</evidence>
<sequence>MSDPATYSRRVITTLALVIAVVVTVLLPTMVTVHGYRKDVAELEMLSAILARVTEEVAARSAETRTGQDELLKQLLGTRVDAKGGSEYRYIEDGAGKRIVAVGTPPNSLLVVKRSASFGAGAKFSGRVVVERSQRHLIELAVIALLLGGTLGMGIYLALAHLPMRDMERAIDSLTEERARSRQMFAYARDGMLSFDDYLRIKDVNKAGEQLFGRDREALLGQPLQTLFDIAGSNALRDGHIWLETGSAFEVSARNADGSLVPVEVSIGRVGERKDVCRVAVIRNITERRDAESDLNLFVNYDSLTRLPNRDYFRELLSEALFRAQRRGGHVGLLFLDLARFKLVNDSLGYAVGDKLLCAVARRLQQTLGHAEWPGRGVSGLANKEALVSRLGGDEFALILEDLADPAGAEKVARQVIEAIGAPFEIEGHEITVGGSIGIACFPDHADFVGRLIRAADLAMYQARNLGQGMFHVYSPALEIGHQDRLDLEARLRRGLANEAFELHYQPVISMAADVVEGVEVLLRWQDGEDNLLLPPDFMDVLEDTGMIREVGDWVIRTACRQLRGWHDAGYAGLRLSVNVTQHQFNHPDLVQTVTAAIAESGIAPDCVELALSENTLSQSGERIMTTMQELRNLGVRLALDRFGTGLSCLASLQKLPLSALKVDLFFVHDLVESVSSRAIAQTVISLAHSLGLQTVAVGVENDNQRQILQAMGCDFYQGFLATPAMSARSCLAWIEQRGSHGQPKLHLVS</sequence>
<dbReference type="Gene3D" id="3.30.450.20">
    <property type="entry name" value="PAS domain"/>
    <property type="match status" value="1"/>
</dbReference>
<organism evidence="4 5">
    <name type="scientific">Sulfurisoma sediminicola</name>
    <dbReference type="NCBI Taxonomy" id="1381557"/>
    <lineage>
        <taxon>Bacteria</taxon>
        <taxon>Pseudomonadati</taxon>
        <taxon>Pseudomonadota</taxon>
        <taxon>Betaproteobacteria</taxon>
        <taxon>Nitrosomonadales</taxon>
        <taxon>Sterolibacteriaceae</taxon>
        <taxon>Sulfurisoma</taxon>
    </lineage>
</organism>
<dbReference type="InterPro" id="IPR001633">
    <property type="entry name" value="EAL_dom"/>
</dbReference>
<dbReference type="InterPro" id="IPR035965">
    <property type="entry name" value="PAS-like_dom_sf"/>
</dbReference>
<protein>
    <submittedName>
        <fullName evidence="4">PAS domain S-box-containing protein/diguanylate cyclase (GGDEF)-like protein</fullName>
    </submittedName>
</protein>
<dbReference type="RefSeq" id="WP_121239812.1">
    <property type="nucleotide sequence ID" value="NZ_BHVV01000001.1"/>
</dbReference>
<dbReference type="PROSITE" id="PS50887">
    <property type="entry name" value="GGDEF"/>
    <property type="match status" value="1"/>
</dbReference>
<dbReference type="InterPro" id="IPR029787">
    <property type="entry name" value="Nucleotide_cyclase"/>
</dbReference>
<dbReference type="SMART" id="SM00267">
    <property type="entry name" value="GGDEF"/>
    <property type="match status" value="1"/>
</dbReference>
<dbReference type="Pfam" id="PF13426">
    <property type="entry name" value="PAS_9"/>
    <property type="match status" value="1"/>
</dbReference>
<gene>
    <name evidence="4" type="ORF">DFR35_0407</name>
</gene>
<dbReference type="InterPro" id="IPR000014">
    <property type="entry name" value="PAS"/>
</dbReference>
<dbReference type="InterPro" id="IPR000160">
    <property type="entry name" value="GGDEF_dom"/>
</dbReference>
<dbReference type="PANTHER" id="PTHR44757:SF2">
    <property type="entry name" value="BIOFILM ARCHITECTURE MAINTENANCE PROTEIN MBAA"/>
    <property type="match status" value="1"/>
</dbReference>
<dbReference type="SMART" id="SM00052">
    <property type="entry name" value="EAL"/>
    <property type="match status" value="1"/>
</dbReference>
<dbReference type="SUPFAM" id="SSF55073">
    <property type="entry name" value="Nucleotide cyclase"/>
    <property type="match status" value="1"/>
</dbReference>
<evidence type="ECO:0000259" key="3">
    <source>
        <dbReference type="PROSITE" id="PS50887"/>
    </source>
</evidence>
<dbReference type="Pfam" id="PF00563">
    <property type="entry name" value="EAL"/>
    <property type="match status" value="1"/>
</dbReference>
<dbReference type="CDD" id="cd00130">
    <property type="entry name" value="PAS"/>
    <property type="match status" value="1"/>
</dbReference>
<name>A0A497XKD8_9PROT</name>
<dbReference type="SUPFAM" id="SSF141868">
    <property type="entry name" value="EAL domain-like"/>
    <property type="match status" value="1"/>
</dbReference>
<dbReference type="SUPFAM" id="SSF55785">
    <property type="entry name" value="PYP-like sensor domain (PAS domain)"/>
    <property type="match status" value="1"/>
</dbReference>
<feature type="transmembrane region" description="Helical" evidence="1">
    <location>
        <begin position="12"/>
        <end position="36"/>
    </location>
</feature>
<feature type="transmembrane region" description="Helical" evidence="1">
    <location>
        <begin position="137"/>
        <end position="159"/>
    </location>
</feature>
<dbReference type="EMBL" id="RCCI01000004">
    <property type="protein sequence ID" value="RLJ67857.1"/>
    <property type="molecule type" value="Genomic_DNA"/>
</dbReference>
<dbReference type="CDD" id="cd01949">
    <property type="entry name" value="GGDEF"/>
    <property type="match status" value="1"/>
</dbReference>
<keyword evidence="1" id="KW-1133">Transmembrane helix</keyword>
<evidence type="ECO:0000313" key="4">
    <source>
        <dbReference type="EMBL" id="RLJ67857.1"/>
    </source>
</evidence>
<dbReference type="Gene3D" id="3.30.70.270">
    <property type="match status" value="1"/>
</dbReference>
<reference evidence="4 5" key="1">
    <citation type="submission" date="2018-10" db="EMBL/GenBank/DDBJ databases">
        <title>Genomic Encyclopedia of Type Strains, Phase IV (KMG-IV): sequencing the most valuable type-strain genomes for metagenomic binning, comparative biology and taxonomic classification.</title>
        <authorList>
            <person name="Goeker M."/>
        </authorList>
    </citation>
    <scope>NUCLEOTIDE SEQUENCE [LARGE SCALE GENOMIC DNA]</scope>
    <source>
        <strain evidence="4 5">DSM 26916</strain>
    </source>
</reference>
<dbReference type="InterPro" id="IPR035919">
    <property type="entry name" value="EAL_sf"/>
</dbReference>
<comment type="caution">
    <text evidence="4">The sequence shown here is derived from an EMBL/GenBank/DDBJ whole genome shotgun (WGS) entry which is preliminary data.</text>
</comment>
<evidence type="ECO:0000256" key="1">
    <source>
        <dbReference type="SAM" id="Phobius"/>
    </source>
</evidence>
<dbReference type="PROSITE" id="PS50883">
    <property type="entry name" value="EAL"/>
    <property type="match status" value="1"/>
</dbReference>
<dbReference type="NCBIfam" id="TIGR00229">
    <property type="entry name" value="sensory_box"/>
    <property type="match status" value="1"/>
</dbReference>
<keyword evidence="5" id="KW-1185">Reference proteome</keyword>
<feature type="domain" description="EAL" evidence="2">
    <location>
        <begin position="485"/>
        <end position="739"/>
    </location>
</feature>
<dbReference type="Proteomes" id="UP000268908">
    <property type="component" value="Unassembled WGS sequence"/>
</dbReference>